<proteinExistence type="predicted"/>
<accession>A0ABV2R845</accession>
<evidence type="ECO:0000313" key="3">
    <source>
        <dbReference type="EMBL" id="MET4682170.1"/>
    </source>
</evidence>
<feature type="domain" description="DUF6265" evidence="2">
    <location>
        <begin position="26"/>
        <end position="135"/>
    </location>
</feature>
<dbReference type="Proteomes" id="UP001549313">
    <property type="component" value="Unassembled WGS sequence"/>
</dbReference>
<gene>
    <name evidence="3" type="ORF">ABIE19_000079</name>
</gene>
<evidence type="ECO:0000256" key="1">
    <source>
        <dbReference type="SAM" id="SignalP"/>
    </source>
</evidence>
<feature type="signal peptide" evidence="1">
    <location>
        <begin position="1"/>
        <end position="18"/>
    </location>
</feature>
<feature type="chain" id="PRO_5046436169" description="DUF6265 domain-containing protein" evidence="1">
    <location>
        <begin position="19"/>
        <end position="160"/>
    </location>
</feature>
<name>A0ABV2R845_9CAUL</name>
<evidence type="ECO:0000313" key="4">
    <source>
        <dbReference type="Proteomes" id="UP001549313"/>
    </source>
</evidence>
<keyword evidence="4" id="KW-1185">Reference proteome</keyword>
<dbReference type="EMBL" id="JBEPTF010000001">
    <property type="protein sequence ID" value="MET4682170.1"/>
    <property type="molecule type" value="Genomic_DNA"/>
</dbReference>
<protein>
    <recommendedName>
        <fullName evidence="2">DUF6265 domain-containing protein</fullName>
    </recommendedName>
</protein>
<sequence length="160" mass="17153">MSVLTGLAAAALLQTAPAAPLAPDLSWMAGYWLDCSRGREAAETWTDPRGGLLVGHTVTVRNGRSGFEFARIGPVPEGGLAYVAQPSGAAPTPFRLIESGPQRAVFSNPDNDFPHRIIYQRTVSASGDVLTARIEGADDDETRSVEWSFNKAELNARCPR</sequence>
<keyword evidence="1" id="KW-0732">Signal</keyword>
<dbReference type="Pfam" id="PF19780">
    <property type="entry name" value="DUF6265"/>
    <property type="match status" value="1"/>
</dbReference>
<reference evidence="3 4" key="1">
    <citation type="submission" date="2024-06" db="EMBL/GenBank/DDBJ databases">
        <title>Sorghum-associated microbial communities from plants grown in Nebraska, USA.</title>
        <authorList>
            <person name="Schachtman D."/>
        </authorList>
    </citation>
    <scope>NUCLEOTIDE SEQUENCE [LARGE SCALE GENOMIC DNA]</scope>
    <source>
        <strain evidence="3 4">2814</strain>
    </source>
</reference>
<dbReference type="RefSeq" id="WP_354087132.1">
    <property type="nucleotide sequence ID" value="NZ_JBEPTF010000001.1"/>
</dbReference>
<dbReference type="InterPro" id="IPR046232">
    <property type="entry name" value="DUF6265"/>
</dbReference>
<evidence type="ECO:0000259" key="2">
    <source>
        <dbReference type="Pfam" id="PF19780"/>
    </source>
</evidence>
<organism evidence="3 4">
    <name type="scientific">Brevundimonas faecalis</name>
    <dbReference type="NCBI Taxonomy" id="947378"/>
    <lineage>
        <taxon>Bacteria</taxon>
        <taxon>Pseudomonadati</taxon>
        <taxon>Pseudomonadota</taxon>
        <taxon>Alphaproteobacteria</taxon>
        <taxon>Caulobacterales</taxon>
        <taxon>Caulobacteraceae</taxon>
        <taxon>Brevundimonas</taxon>
    </lineage>
</organism>
<comment type="caution">
    <text evidence="3">The sequence shown here is derived from an EMBL/GenBank/DDBJ whole genome shotgun (WGS) entry which is preliminary data.</text>
</comment>